<dbReference type="Pfam" id="PF01557">
    <property type="entry name" value="FAA_hydrolase"/>
    <property type="match status" value="1"/>
</dbReference>
<dbReference type="RefSeq" id="WP_121365635.1">
    <property type="nucleotide sequence ID" value="NZ_RBXA01000003.1"/>
</dbReference>
<organism evidence="3 4">
    <name type="scientific">Flavobacterium limicola</name>
    <dbReference type="NCBI Taxonomy" id="180441"/>
    <lineage>
        <taxon>Bacteria</taxon>
        <taxon>Pseudomonadati</taxon>
        <taxon>Bacteroidota</taxon>
        <taxon>Flavobacteriia</taxon>
        <taxon>Flavobacteriales</taxon>
        <taxon>Flavobacteriaceae</taxon>
        <taxon>Flavobacterium</taxon>
    </lineage>
</organism>
<dbReference type="GO" id="GO:0046872">
    <property type="term" value="F:metal ion binding"/>
    <property type="evidence" value="ECO:0007669"/>
    <property type="project" value="UniProtKB-KW"/>
</dbReference>
<dbReference type="SUPFAM" id="SSF56529">
    <property type="entry name" value="FAH"/>
    <property type="match status" value="1"/>
</dbReference>
<keyword evidence="1" id="KW-0479">Metal-binding</keyword>
<gene>
    <name evidence="3" type="ORF">BC952_2240</name>
</gene>
<evidence type="ECO:0000259" key="2">
    <source>
        <dbReference type="Pfam" id="PF01557"/>
    </source>
</evidence>
<keyword evidence="4" id="KW-1185">Reference proteome</keyword>
<dbReference type="EMBL" id="RBXA01000003">
    <property type="protein sequence ID" value="RKS92349.1"/>
    <property type="molecule type" value="Genomic_DNA"/>
</dbReference>
<protein>
    <submittedName>
        <fullName evidence="3">2-keto-4-pentenoate hydratase/2-oxohepta-3-ene-1,7-dioic acid hydratase in catechol pathway</fullName>
    </submittedName>
</protein>
<proteinExistence type="predicted"/>
<dbReference type="AlphaFoldDB" id="A0A495RYJ7"/>
<dbReference type="Gene3D" id="3.90.850.10">
    <property type="entry name" value="Fumarylacetoacetase-like, C-terminal domain"/>
    <property type="match status" value="1"/>
</dbReference>
<dbReference type="PANTHER" id="PTHR11820:SF7">
    <property type="entry name" value="ACYLPYRUVASE FAHD1, MITOCHONDRIAL"/>
    <property type="match status" value="1"/>
</dbReference>
<accession>A0A495RYJ7</accession>
<comment type="caution">
    <text evidence="3">The sequence shown here is derived from an EMBL/GenBank/DDBJ whole genome shotgun (WGS) entry which is preliminary data.</text>
</comment>
<name>A0A495RYJ7_9FLAO</name>
<evidence type="ECO:0000313" key="4">
    <source>
        <dbReference type="Proteomes" id="UP000280091"/>
    </source>
</evidence>
<evidence type="ECO:0000313" key="3">
    <source>
        <dbReference type="EMBL" id="RKS92349.1"/>
    </source>
</evidence>
<feature type="domain" description="Fumarylacetoacetase-like C-terminal" evidence="2">
    <location>
        <begin position="2"/>
        <end position="190"/>
    </location>
</feature>
<evidence type="ECO:0000256" key="1">
    <source>
        <dbReference type="ARBA" id="ARBA00022723"/>
    </source>
</evidence>
<dbReference type="GO" id="GO:0018773">
    <property type="term" value="F:acetylpyruvate hydrolase activity"/>
    <property type="evidence" value="ECO:0007669"/>
    <property type="project" value="TreeGrafter"/>
</dbReference>
<sequence length="203" mass="23085">MKIICIGRNYTNHIEELQNERPTEPVVFMKPDSAVLLKQHPFVIPEFSEDVHHEIEIIVKISKVGKYIEPKFANKYYDEISVGIDFTARDLQDKLKAKGLPWEKAKAFDGSAVIGEFLPKNQFSSLENITFELTNNSKTVQMSNSGLMLWKIDELISYVSQFFTLKIGDIIFTGTPEGVAAVKPDDVLEGFLEGQQLFRIQVK</sequence>
<dbReference type="OrthoDB" id="9805307at2"/>
<dbReference type="InterPro" id="IPR036663">
    <property type="entry name" value="Fumarylacetoacetase_C_sf"/>
</dbReference>
<dbReference type="InterPro" id="IPR011234">
    <property type="entry name" value="Fumarylacetoacetase-like_C"/>
</dbReference>
<reference evidence="3 4" key="1">
    <citation type="submission" date="2018-10" db="EMBL/GenBank/DDBJ databases">
        <title>Genomic Encyclopedia of Archaeal and Bacterial Type Strains, Phase II (KMG-II): from individual species to whole genera.</title>
        <authorList>
            <person name="Goeker M."/>
        </authorList>
    </citation>
    <scope>NUCLEOTIDE SEQUENCE [LARGE SCALE GENOMIC DNA]</scope>
    <source>
        <strain evidence="3 4">DSM 15094</strain>
    </source>
</reference>
<dbReference type="PANTHER" id="PTHR11820">
    <property type="entry name" value="ACYLPYRUVASE"/>
    <property type="match status" value="1"/>
</dbReference>
<dbReference type="Proteomes" id="UP000280091">
    <property type="component" value="Unassembled WGS sequence"/>
</dbReference>